<dbReference type="InterPro" id="IPR053140">
    <property type="entry name" value="GDSL_Rv0518-like"/>
</dbReference>
<dbReference type="RefSeq" id="WP_380824083.1">
    <property type="nucleotide sequence ID" value="NZ_JBHTCG010000002.1"/>
</dbReference>
<dbReference type="Gene3D" id="3.40.50.1110">
    <property type="entry name" value="SGNH hydrolase"/>
    <property type="match status" value="1"/>
</dbReference>
<organism evidence="3 4">
    <name type="scientific">Sphaerisporangium rhizosphaerae</name>
    <dbReference type="NCBI Taxonomy" id="2269375"/>
    <lineage>
        <taxon>Bacteria</taxon>
        <taxon>Bacillati</taxon>
        <taxon>Actinomycetota</taxon>
        <taxon>Actinomycetes</taxon>
        <taxon>Streptosporangiales</taxon>
        <taxon>Streptosporangiaceae</taxon>
        <taxon>Sphaerisporangium</taxon>
    </lineage>
</organism>
<dbReference type="InterPro" id="IPR036514">
    <property type="entry name" value="SGNH_hydro_sf"/>
</dbReference>
<evidence type="ECO:0000313" key="3">
    <source>
        <dbReference type="EMBL" id="MFC7381137.1"/>
    </source>
</evidence>
<feature type="compositionally biased region" description="Pro residues" evidence="1">
    <location>
        <begin position="1"/>
        <end position="20"/>
    </location>
</feature>
<dbReference type="SUPFAM" id="SSF52266">
    <property type="entry name" value="SGNH hydrolase"/>
    <property type="match status" value="1"/>
</dbReference>
<proteinExistence type="predicted"/>
<sequence length="295" mass="31173">MTHPPAPPSLPPAPLPPLPGREPAVPHVMIVGDSISQGREGDRTWRYRLWRTLVDQGTAVRFVGPWKGTWVPSAVWPAEAPAQPARPDSGPAHPDDGPARRGDGPARPGGPDDPAYAGSYRRGVHFPACRHYASWGRLLHEAKDNIEDAVAAHGPGWLMVALGFNDLAWGVSGPGRLLADMETFVLRARAADPAVQLLIGNVVHRTPLSGLPDLARDTDSYNRELPGLLAALSTDRSRAVPVDLAGVYDPHRDSYDGVHPNDSGEARIAAAFAAAFAPALVHAGGGVSGRVPALG</sequence>
<dbReference type="Proteomes" id="UP001596496">
    <property type="component" value="Unassembled WGS sequence"/>
</dbReference>
<name>A0ABW2NUP9_9ACTN</name>
<keyword evidence="4" id="KW-1185">Reference proteome</keyword>
<dbReference type="EMBL" id="JBHTCG010000002">
    <property type="protein sequence ID" value="MFC7381137.1"/>
    <property type="molecule type" value="Genomic_DNA"/>
</dbReference>
<reference evidence="4" key="1">
    <citation type="journal article" date="2019" name="Int. J. Syst. Evol. Microbiol.">
        <title>The Global Catalogue of Microorganisms (GCM) 10K type strain sequencing project: providing services to taxonomists for standard genome sequencing and annotation.</title>
        <authorList>
            <consortium name="The Broad Institute Genomics Platform"/>
            <consortium name="The Broad Institute Genome Sequencing Center for Infectious Disease"/>
            <person name="Wu L."/>
            <person name="Ma J."/>
        </authorList>
    </citation>
    <scope>NUCLEOTIDE SEQUENCE [LARGE SCALE GENOMIC DNA]</scope>
    <source>
        <strain evidence="4">CECT 7649</strain>
    </source>
</reference>
<protein>
    <submittedName>
        <fullName evidence="3">GDSL-type esterase/lipase family protein</fullName>
    </submittedName>
</protein>
<feature type="region of interest" description="Disordered" evidence="1">
    <location>
        <begin position="80"/>
        <end position="117"/>
    </location>
</feature>
<feature type="region of interest" description="Disordered" evidence="1">
    <location>
        <begin position="1"/>
        <end position="21"/>
    </location>
</feature>
<accession>A0ABW2NUP9</accession>
<feature type="compositionally biased region" description="Basic and acidic residues" evidence="1">
    <location>
        <begin position="93"/>
        <end position="104"/>
    </location>
</feature>
<evidence type="ECO:0000256" key="1">
    <source>
        <dbReference type="SAM" id="MobiDB-lite"/>
    </source>
</evidence>
<dbReference type="InterPro" id="IPR013830">
    <property type="entry name" value="SGNH_hydro"/>
</dbReference>
<dbReference type="PANTHER" id="PTHR43784:SF2">
    <property type="entry name" value="GDSL-LIKE LIPASE_ACYLHYDROLASE, PUTATIVE (AFU_ORTHOLOGUE AFUA_2G00820)-RELATED"/>
    <property type="match status" value="1"/>
</dbReference>
<gene>
    <name evidence="3" type="ORF">ACFQSB_02890</name>
</gene>
<dbReference type="Pfam" id="PF13472">
    <property type="entry name" value="Lipase_GDSL_2"/>
    <property type="match status" value="1"/>
</dbReference>
<feature type="domain" description="SGNH hydrolase-type esterase" evidence="2">
    <location>
        <begin position="142"/>
        <end position="266"/>
    </location>
</feature>
<dbReference type="PANTHER" id="PTHR43784">
    <property type="entry name" value="GDSL-LIKE LIPASE/ACYLHYDROLASE, PUTATIVE (AFU_ORTHOLOGUE AFUA_2G00820)-RELATED"/>
    <property type="match status" value="1"/>
</dbReference>
<evidence type="ECO:0000259" key="2">
    <source>
        <dbReference type="Pfam" id="PF13472"/>
    </source>
</evidence>
<comment type="caution">
    <text evidence="3">The sequence shown here is derived from an EMBL/GenBank/DDBJ whole genome shotgun (WGS) entry which is preliminary data.</text>
</comment>
<evidence type="ECO:0000313" key="4">
    <source>
        <dbReference type="Proteomes" id="UP001596496"/>
    </source>
</evidence>